<feature type="domain" description="LamG-like jellyroll fold" evidence="4">
    <location>
        <begin position="150"/>
        <end position="272"/>
    </location>
</feature>
<dbReference type="InterPro" id="IPR013320">
    <property type="entry name" value="ConA-like_dom_sf"/>
</dbReference>
<proteinExistence type="predicted"/>
<protein>
    <recommendedName>
        <fullName evidence="4">LamG-like jellyroll fold domain-containing protein</fullName>
    </recommendedName>
</protein>
<dbReference type="Proteomes" id="UP000610931">
    <property type="component" value="Unassembled WGS sequence"/>
</dbReference>
<dbReference type="GO" id="GO:0005975">
    <property type="term" value="P:carbohydrate metabolic process"/>
    <property type="evidence" value="ECO:0007669"/>
    <property type="project" value="UniProtKB-ARBA"/>
</dbReference>
<dbReference type="SMART" id="SM00560">
    <property type="entry name" value="LamGL"/>
    <property type="match status" value="1"/>
</dbReference>
<dbReference type="InterPro" id="IPR006558">
    <property type="entry name" value="LamG-like"/>
</dbReference>
<gene>
    <name evidence="5" type="ORF">JF259_16975</name>
</gene>
<keyword evidence="3" id="KW-0812">Transmembrane</keyword>
<dbReference type="AlphaFoldDB" id="A0A8J7J732"/>
<dbReference type="EMBL" id="JAELVQ010000039">
    <property type="protein sequence ID" value="MBJ6369779.1"/>
    <property type="molecule type" value="Genomic_DNA"/>
</dbReference>
<evidence type="ECO:0000256" key="2">
    <source>
        <dbReference type="ARBA" id="ARBA00023157"/>
    </source>
</evidence>
<reference evidence="5" key="1">
    <citation type="submission" date="2020-12" db="EMBL/GenBank/DDBJ databases">
        <title>Snuella sp. nov., isolated from sediment in Incheon.</title>
        <authorList>
            <person name="Kim W."/>
        </authorList>
    </citation>
    <scope>NUCLEOTIDE SEQUENCE</scope>
    <source>
        <strain evidence="5">CAU 1569</strain>
    </source>
</reference>
<keyword evidence="3" id="KW-0472">Membrane</keyword>
<evidence type="ECO:0000256" key="1">
    <source>
        <dbReference type="ARBA" id="ARBA00022729"/>
    </source>
</evidence>
<dbReference type="GO" id="GO:0004553">
    <property type="term" value="F:hydrolase activity, hydrolyzing O-glycosyl compounds"/>
    <property type="evidence" value="ECO:0007669"/>
    <property type="project" value="UniProtKB-ARBA"/>
</dbReference>
<dbReference type="PANTHER" id="PTHR35807:SF1">
    <property type="entry name" value="TRANSCRIPTIONAL REGULATOR REDD"/>
    <property type="match status" value="1"/>
</dbReference>
<comment type="caution">
    <text evidence="5">The sequence shown here is derived from an EMBL/GenBank/DDBJ whole genome shotgun (WGS) entry which is preliminary data.</text>
</comment>
<feature type="transmembrane region" description="Helical" evidence="3">
    <location>
        <begin position="291"/>
        <end position="310"/>
    </location>
</feature>
<dbReference type="Gene3D" id="2.60.120.200">
    <property type="match status" value="1"/>
</dbReference>
<dbReference type="RefSeq" id="WP_199116905.1">
    <property type="nucleotide sequence ID" value="NZ_JAELVQ010000039.1"/>
</dbReference>
<dbReference type="InterPro" id="IPR051677">
    <property type="entry name" value="AfsR-DnrI-RedD_regulator"/>
</dbReference>
<evidence type="ECO:0000313" key="6">
    <source>
        <dbReference type="Proteomes" id="UP000610931"/>
    </source>
</evidence>
<evidence type="ECO:0000313" key="5">
    <source>
        <dbReference type="EMBL" id="MBJ6369779.1"/>
    </source>
</evidence>
<dbReference type="PANTHER" id="PTHR35807">
    <property type="entry name" value="TRANSCRIPTIONAL REGULATOR REDD-RELATED"/>
    <property type="match status" value="1"/>
</dbReference>
<accession>A0A8J7J732</accession>
<dbReference type="GO" id="GO:0003677">
    <property type="term" value="F:DNA binding"/>
    <property type="evidence" value="ECO:0007669"/>
    <property type="project" value="TreeGrafter"/>
</dbReference>
<organism evidence="5 6">
    <name type="scientific">Snuella sedimenti</name>
    <dbReference type="NCBI Taxonomy" id="2798802"/>
    <lineage>
        <taxon>Bacteria</taxon>
        <taxon>Pseudomonadati</taxon>
        <taxon>Bacteroidota</taxon>
        <taxon>Flavobacteriia</taxon>
        <taxon>Flavobacteriales</taxon>
        <taxon>Flavobacteriaceae</taxon>
        <taxon>Snuella</taxon>
    </lineage>
</organism>
<keyword evidence="1" id="KW-0732">Signal</keyword>
<dbReference type="Pfam" id="PF13385">
    <property type="entry name" value="Laminin_G_3"/>
    <property type="match status" value="1"/>
</dbReference>
<dbReference type="SUPFAM" id="SSF49899">
    <property type="entry name" value="Concanavalin A-like lectins/glucanases"/>
    <property type="match status" value="1"/>
</dbReference>
<keyword evidence="3" id="KW-1133">Transmembrane helix</keyword>
<evidence type="ECO:0000256" key="3">
    <source>
        <dbReference type="SAM" id="Phobius"/>
    </source>
</evidence>
<keyword evidence="6" id="KW-1185">Reference proteome</keyword>
<keyword evidence="2" id="KW-1015">Disulfide bond</keyword>
<name>A0A8J7J732_9FLAO</name>
<dbReference type="GO" id="GO:0006355">
    <property type="term" value="P:regulation of DNA-templated transcription"/>
    <property type="evidence" value="ECO:0007669"/>
    <property type="project" value="TreeGrafter"/>
</dbReference>
<evidence type="ECO:0000259" key="4">
    <source>
        <dbReference type="SMART" id="SM00560"/>
    </source>
</evidence>
<sequence>MSYGQTSIDTLQTNLDTTTYTVTAEINGEPLRDVSWKELPGKVTTGIFNSTSEILTPQKRGFWFSPDIFNFNDFNNNKPKIFRAFKYDIKEKLKVYMPLNGTVNNLISLEDVKAYSDIAFSKDEQFGKVAIFNGVSSYIDLRNEKDIVFNELTIAAWVKPATTVGRLSIVGKGKVFSAKISNGHLQFTTPGIKDHFSDRVAVKAGVWTHVAFVYLPSNELCFYVNGELVYKIIASRIEQTNHSILVGTNLWGENYEGLMANLGMWQRALSDNEIKQIYSVGVSVENEELHILPLIVLGIVVCFLIVFLSVKNRKRASPRRVIKYNKIELELSTGVLATHYTIQCLGGFKVLNSKREDITHKFSPKRRELLLCLILYTLREGGITSKKMGQILWPGFSSARVKNNRSTQIKEIRKVFVEEPDLEIVYSDKKWKLEIGKSSAIDLFELQKNLPNLFNSKQDVNVLGDIHNILPIVNSGVLLPNFDVDWIDPFKARYDSFILEILTPYLSKNNLDDTYLIEIIDAILIIDPLHEDAVKSKIEILIRQGKHMSAQKVTEHFKRLYEQFYEEPYLKELI</sequence>